<gene>
    <name evidence="2" type="ORF">METZ01_LOCUS499887</name>
</gene>
<evidence type="ECO:0000256" key="1">
    <source>
        <dbReference type="SAM" id="Phobius"/>
    </source>
</evidence>
<feature type="transmembrane region" description="Helical" evidence="1">
    <location>
        <begin position="36"/>
        <end position="61"/>
    </location>
</feature>
<feature type="transmembrane region" description="Helical" evidence="1">
    <location>
        <begin position="82"/>
        <end position="99"/>
    </location>
</feature>
<evidence type="ECO:0008006" key="3">
    <source>
        <dbReference type="Google" id="ProtNLM"/>
    </source>
</evidence>
<protein>
    <recommendedName>
        <fullName evidence="3">PepSY domain-containing protein</fullName>
    </recommendedName>
</protein>
<feature type="non-terminal residue" evidence="2">
    <location>
        <position position="234"/>
    </location>
</feature>
<dbReference type="EMBL" id="UINC01219531">
    <property type="protein sequence ID" value="SVE47033.1"/>
    <property type="molecule type" value="Genomic_DNA"/>
</dbReference>
<keyword evidence="1" id="KW-1133">Transmembrane helix</keyword>
<keyword evidence="1" id="KW-0472">Membrane</keyword>
<reference evidence="2" key="1">
    <citation type="submission" date="2018-05" db="EMBL/GenBank/DDBJ databases">
        <authorList>
            <person name="Lanie J.A."/>
            <person name="Ng W.-L."/>
            <person name="Kazmierczak K.M."/>
            <person name="Andrzejewski T.M."/>
            <person name="Davidsen T.M."/>
            <person name="Wayne K.J."/>
            <person name="Tettelin H."/>
            <person name="Glass J.I."/>
            <person name="Rusch D."/>
            <person name="Podicherti R."/>
            <person name="Tsui H.-C.T."/>
            <person name="Winkler M.E."/>
        </authorList>
    </citation>
    <scope>NUCLEOTIDE SEQUENCE</scope>
</reference>
<dbReference type="AlphaFoldDB" id="A0A383DRZ8"/>
<proteinExistence type="predicted"/>
<accession>A0A383DRZ8</accession>
<name>A0A383DRZ8_9ZZZZ</name>
<keyword evidence="1" id="KW-0812">Transmembrane</keyword>
<evidence type="ECO:0000313" key="2">
    <source>
        <dbReference type="EMBL" id="SVE47033.1"/>
    </source>
</evidence>
<organism evidence="2">
    <name type="scientific">marine metagenome</name>
    <dbReference type="NCBI Taxonomy" id="408172"/>
    <lineage>
        <taxon>unclassified sequences</taxon>
        <taxon>metagenomes</taxon>
        <taxon>ecological metagenomes</taxon>
    </lineage>
</organism>
<sequence>METTAGSRRWAYAGAVLHWLYFTPFREQATLWLQTMIWGSILGCVMTLTGLVWGVWCVLLPRRRGFDREERSWSPYSGLMRWHHYAGLIFGCVTFTWILSGCLSLEPFSWHPGTTPTAEQQAAVAGAPYRLQGIAVDDLQSVVAAISQSFTPRELELVQFRGRMFVRAQDGATGRQRLASIGAAATGGLFSRFPDDEVMVAARRAIPSASVTDARWIDEYDAYYYDRSGTRPLP</sequence>